<keyword evidence="1" id="KW-0732">Signal</keyword>
<feature type="domain" description="Ice-binding protein C-terminal" evidence="2">
    <location>
        <begin position="185"/>
        <end position="209"/>
    </location>
</feature>
<dbReference type="InterPro" id="IPR013424">
    <property type="entry name" value="Ice-binding_C"/>
</dbReference>
<feature type="signal peptide" evidence="1">
    <location>
        <begin position="1"/>
        <end position="25"/>
    </location>
</feature>
<organism evidence="3 4">
    <name type="scientific">Rubripirellula lacrimiformis</name>
    <dbReference type="NCBI Taxonomy" id="1930273"/>
    <lineage>
        <taxon>Bacteria</taxon>
        <taxon>Pseudomonadati</taxon>
        <taxon>Planctomycetota</taxon>
        <taxon>Planctomycetia</taxon>
        <taxon>Pirellulales</taxon>
        <taxon>Pirellulaceae</taxon>
        <taxon>Rubripirellula</taxon>
    </lineage>
</organism>
<accession>A0A517NI57</accession>
<proteinExistence type="predicted"/>
<dbReference type="Pfam" id="PF07589">
    <property type="entry name" value="PEP-CTERM"/>
    <property type="match status" value="1"/>
</dbReference>
<evidence type="ECO:0000313" key="3">
    <source>
        <dbReference type="EMBL" id="QDT06768.1"/>
    </source>
</evidence>
<dbReference type="AlphaFoldDB" id="A0A517NI57"/>
<reference evidence="3 4" key="1">
    <citation type="submission" date="2019-02" db="EMBL/GenBank/DDBJ databases">
        <title>Deep-cultivation of Planctomycetes and their phenomic and genomic characterization uncovers novel biology.</title>
        <authorList>
            <person name="Wiegand S."/>
            <person name="Jogler M."/>
            <person name="Boedeker C."/>
            <person name="Pinto D."/>
            <person name="Vollmers J."/>
            <person name="Rivas-Marin E."/>
            <person name="Kohn T."/>
            <person name="Peeters S.H."/>
            <person name="Heuer A."/>
            <person name="Rast P."/>
            <person name="Oberbeckmann S."/>
            <person name="Bunk B."/>
            <person name="Jeske O."/>
            <person name="Meyerdierks A."/>
            <person name="Storesund J.E."/>
            <person name="Kallscheuer N."/>
            <person name="Luecker S."/>
            <person name="Lage O.M."/>
            <person name="Pohl T."/>
            <person name="Merkel B.J."/>
            <person name="Hornburger P."/>
            <person name="Mueller R.-W."/>
            <person name="Bruemmer F."/>
            <person name="Labrenz M."/>
            <person name="Spormann A.M."/>
            <person name="Op den Camp H."/>
            <person name="Overmann J."/>
            <person name="Amann R."/>
            <person name="Jetten M.S.M."/>
            <person name="Mascher T."/>
            <person name="Medema M.H."/>
            <person name="Devos D.P."/>
            <person name="Kaster A.-K."/>
            <person name="Ovreas L."/>
            <person name="Rohde M."/>
            <person name="Galperin M.Y."/>
            <person name="Jogler C."/>
        </authorList>
    </citation>
    <scope>NUCLEOTIDE SEQUENCE [LARGE SCALE GENOMIC DNA]</scope>
    <source>
        <strain evidence="3 4">K22_7</strain>
    </source>
</reference>
<dbReference type="RefSeq" id="WP_145173860.1">
    <property type="nucleotide sequence ID" value="NZ_CP036525.1"/>
</dbReference>
<gene>
    <name evidence="3" type="ORF">K227x_51840</name>
</gene>
<dbReference type="EMBL" id="CP036525">
    <property type="protein sequence ID" value="QDT06768.1"/>
    <property type="molecule type" value="Genomic_DNA"/>
</dbReference>
<evidence type="ECO:0000313" key="4">
    <source>
        <dbReference type="Proteomes" id="UP000318538"/>
    </source>
</evidence>
<sequence length="216" mass="21857" precursor="true">MSVRFLGAIAMAVLFSFASAPISQAALVYDVFFKIAGSEAADIIIPAAPGQVFAGAEVYLRETKAEVDASVLASAPVLSFAVQVLADGEGSATNATQVGAGTALSSPNTLSELSFVGARSAVSNGNVAEFLLGTVDLVAPATVGGSSRFTFADPQASVNNFRLSNGGVISDDLFTSRSLTLSVAAVPEPSTVLALAAVGGVAAYRLRRRKLAKAAV</sequence>
<evidence type="ECO:0000259" key="2">
    <source>
        <dbReference type="Pfam" id="PF07589"/>
    </source>
</evidence>
<keyword evidence="4" id="KW-1185">Reference proteome</keyword>
<dbReference type="NCBIfam" id="TIGR02595">
    <property type="entry name" value="PEP_CTERM"/>
    <property type="match status" value="1"/>
</dbReference>
<name>A0A517NI57_9BACT</name>
<dbReference type="KEGG" id="rlc:K227x_51840"/>
<protein>
    <recommendedName>
        <fullName evidence="2">Ice-binding protein C-terminal domain-containing protein</fullName>
    </recommendedName>
</protein>
<feature type="chain" id="PRO_5021926859" description="Ice-binding protein C-terminal domain-containing protein" evidence="1">
    <location>
        <begin position="26"/>
        <end position="216"/>
    </location>
</feature>
<evidence type="ECO:0000256" key="1">
    <source>
        <dbReference type="SAM" id="SignalP"/>
    </source>
</evidence>
<dbReference type="Proteomes" id="UP000318538">
    <property type="component" value="Chromosome"/>
</dbReference>